<dbReference type="Pfam" id="PF20100">
    <property type="entry name" value="DUF6490"/>
    <property type="match status" value="1"/>
</dbReference>
<keyword evidence="1" id="KW-1133">Transmembrane helix</keyword>
<proteinExistence type="predicted"/>
<feature type="transmembrane region" description="Helical" evidence="1">
    <location>
        <begin position="27"/>
        <end position="48"/>
    </location>
</feature>
<organism evidence="2 3">
    <name type="scientific">Eragrostis curvula</name>
    <name type="common">weeping love grass</name>
    <dbReference type="NCBI Taxonomy" id="38414"/>
    <lineage>
        <taxon>Eukaryota</taxon>
        <taxon>Viridiplantae</taxon>
        <taxon>Streptophyta</taxon>
        <taxon>Embryophyta</taxon>
        <taxon>Tracheophyta</taxon>
        <taxon>Spermatophyta</taxon>
        <taxon>Magnoliopsida</taxon>
        <taxon>Liliopsida</taxon>
        <taxon>Poales</taxon>
        <taxon>Poaceae</taxon>
        <taxon>PACMAD clade</taxon>
        <taxon>Chloridoideae</taxon>
        <taxon>Eragrostideae</taxon>
        <taxon>Eragrostidinae</taxon>
        <taxon>Eragrostis</taxon>
    </lineage>
</organism>
<dbReference type="Proteomes" id="UP000324897">
    <property type="component" value="Unassembled WGS sequence"/>
</dbReference>
<dbReference type="AlphaFoldDB" id="A0A5J9UDC3"/>
<dbReference type="PANTHER" id="PTHR46610:SF18">
    <property type="entry name" value="OS01G0183850 PROTEIN"/>
    <property type="match status" value="1"/>
</dbReference>
<protein>
    <submittedName>
        <fullName evidence="2">Uncharacterized protein</fullName>
    </submittedName>
</protein>
<keyword evidence="1" id="KW-0472">Membrane</keyword>
<dbReference type="EMBL" id="RWGY01000026">
    <property type="protein sequence ID" value="TVU21494.1"/>
    <property type="molecule type" value="Genomic_DNA"/>
</dbReference>
<feature type="transmembrane region" description="Helical" evidence="1">
    <location>
        <begin position="93"/>
        <end position="117"/>
    </location>
</feature>
<feature type="non-terminal residue" evidence="2">
    <location>
        <position position="1"/>
    </location>
</feature>
<dbReference type="Gramene" id="TVU21494">
    <property type="protein sequence ID" value="TVU21494"/>
    <property type="gene ID" value="EJB05_31130"/>
</dbReference>
<sequence>MVPVTSTVVLGQTPSQQPGWRVWARRALILFLFLAVTGGFAVAAHGARHRPRELVYAVVVYFLLVLLLCCFVKLEQLRRDPAAAAGERRRMRVAVWVVSVTLSNTFASCVADLMPVLVLKLEVWAVAAVVLGIAFYHLFCSKDEVGCCNVEHGRGQADDDAGRRPGSALHDLSPEEKLGLGELGRKSTSSGFRRCRRLRPMLGARRVCSPALLDITDDAAAAPTLWLLSPSVMPRENGKASDLDKDG</sequence>
<dbReference type="OrthoDB" id="683097at2759"/>
<keyword evidence="1" id="KW-0812">Transmembrane</keyword>
<name>A0A5J9UDC3_9POAL</name>
<comment type="caution">
    <text evidence="2">The sequence shown here is derived from an EMBL/GenBank/DDBJ whole genome shotgun (WGS) entry which is preliminary data.</text>
</comment>
<evidence type="ECO:0000313" key="3">
    <source>
        <dbReference type="Proteomes" id="UP000324897"/>
    </source>
</evidence>
<gene>
    <name evidence="2" type="ORF">EJB05_31130</name>
</gene>
<reference evidence="2 3" key="1">
    <citation type="journal article" date="2019" name="Sci. Rep.">
        <title>A high-quality genome of Eragrostis curvula grass provides insights into Poaceae evolution and supports new strategies to enhance forage quality.</title>
        <authorList>
            <person name="Carballo J."/>
            <person name="Santos B.A.C.M."/>
            <person name="Zappacosta D."/>
            <person name="Garbus I."/>
            <person name="Selva J.P."/>
            <person name="Gallo C.A."/>
            <person name="Diaz A."/>
            <person name="Albertini E."/>
            <person name="Caccamo M."/>
            <person name="Echenique V."/>
        </authorList>
    </citation>
    <scope>NUCLEOTIDE SEQUENCE [LARGE SCALE GENOMIC DNA]</scope>
    <source>
        <strain evidence="3">cv. Victoria</strain>
        <tissue evidence="2">Leaf</tissue>
    </source>
</reference>
<evidence type="ECO:0000256" key="1">
    <source>
        <dbReference type="SAM" id="Phobius"/>
    </source>
</evidence>
<dbReference type="InterPro" id="IPR045501">
    <property type="entry name" value="DUF6490"/>
</dbReference>
<keyword evidence="3" id="KW-1185">Reference proteome</keyword>
<accession>A0A5J9UDC3</accession>
<dbReference type="PANTHER" id="PTHR46610">
    <property type="entry name" value="OS05G0181300 PROTEIN"/>
    <property type="match status" value="1"/>
</dbReference>
<feature type="transmembrane region" description="Helical" evidence="1">
    <location>
        <begin position="54"/>
        <end position="72"/>
    </location>
</feature>
<feature type="transmembrane region" description="Helical" evidence="1">
    <location>
        <begin position="123"/>
        <end position="139"/>
    </location>
</feature>
<evidence type="ECO:0000313" key="2">
    <source>
        <dbReference type="EMBL" id="TVU21494.1"/>
    </source>
</evidence>